<evidence type="ECO:0000313" key="2">
    <source>
        <dbReference type="EMBL" id="KAK7538066.1"/>
    </source>
</evidence>
<organism evidence="2 3">
    <name type="scientific">Phyllosticta citribraziliensis</name>
    <dbReference type="NCBI Taxonomy" id="989973"/>
    <lineage>
        <taxon>Eukaryota</taxon>
        <taxon>Fungi</taxon>
        <taxon>Dikarya</taxon>
        <taxon>Ascomycota</taxon>
        <taxon>Pezizomycotina</taxon>
        <taxon>Dothideomycetes</taxon>
        <taxon>Dothideomycetes incertae sedis</taxon>
        <taxon>Botryosphaeriales</taxon>
        <taxon>Phyllostictaceae</taxon>
        <taxon>Phyllosticta</taxon>
    </lineage>
</organism>
<keyword evidence="3" id="KW-1185">Reference proteome</keyword>
<dbReference type="EMBL" id="JBBPEH010000013">
    <property type="protein sequence ID" value="KAK7530996.1"/>
    <property type="molecule type" value="Genomic_DNA"/>
</dbReference>
<evidence type="ECO:0000313" key="3">
    <source>
        <dbReference type="Proteomes" id="UP001360953"/>
    </source>
</evidence>
<proteinExistence type="predicted"/>
<comment type="caution">
    <text evidence="2">The sequence shown here is derived from an EMBL/GenBank/DDBJ whole genome shotgun (WGS) entry which is preliminary data.</text>
</comment>
<reference evidence="2 3" key="1">
    <citation type="submission" date="2024-04" db="EMBL/GenBank/DDBJ databases">
        <title>Phyllosticta paracitricarpa is synonymous to the EU quarantine fungus P. citricarpa based on phylogenomic analyses.</title>
        <authorList>
            <consortium name="Lawrence Berkeley National Laboratory"/>
            <person name="Van ingen-buijs V.A."/>
            <person name="Van westerhoven A.C."/>
            <person name="Haridas S."/>
            <person name="Skiadas P."/>
            <person name="Martin F."/>
            <person name="Groenewald J.Z."/>
            <person name="Crous P.W."/>
            <person name="Seidl M.F."/>
        </authorList>
    </citation>
    <scope>NUCLEOTIDE SEQUENCE [LARGE SCALE GENOMIC DNA]</scope>
    <source>
        <strain evidence="2 3">CPC 17464</strain>
    </source>
</reference>
<accession>A0ABR1LU47</accession>
<protein>
    <submittedName>
        <fullName evidence="2">Uncharacterized protein</fullName>
    </submittedName>
</protein>
<sequence>MMNGMWSSQPQNEIRRFIAPAYSHRNPCFLGRSPIGQPSGLVRPSQHPTSASAGPIYASTTTYSSHSIPITASAALLLLLLPTLPQPQLPPRATSARDCAAARNRGFWGVRSLRSFSNGVSTRHIVFWGHGDGYPRRGQGSVGRDSACQCQPLGLQQRFSVDIHEVEDEGCGGTCYQSLSLPFFPFPVSVLLHKFYACGGKPLLSAATDANILHFLCMDHHDVDAQSYCFWPLDKKERSGGPACASFALKTNSIRLVINCLMGKEKRKEK</sequence>
<dbReference type="Proteomes" id="UP001360953">
    <property type="component" value="Unassembled WGS sequence"/>
</dbReference>
<gene>
    <name evidence="1" type="ORF">J3D65DRAFT_144444</name>
    <name evidence="2" type="ORF">J3D65DRAFT_313599</name>
</gene>
<dbReference type="GeneID" id="92026940"/>
<name>A0ABR1LU47_9PEZI</name>
<evidence type="ECO:0000313" key="1">
    <source>
        <dbReference type="EMBL" id="KAK7530996.1"/>
    </source>
</evidence>
<dbReference type="RefSeq" id="XP_066651069.1">
    <property type="nucleotide sequence ID" value="XM_066794034.1"/>
</dbReference>
<dbReference type="EMBL" id="JBBPEH010000005">
    <property type="protein sequence ID" value="KAK7538066.1"/>
    <property type="molecule type" value="Genomic_DNA"/>
</dbReference>